<dbReference type="AlphaFoldDB" id="Q7V0L3"/>
<feature type="domain" description="Methyltransferase" evidence="1">
    <location>
        <begin position="56"/>
        <end position="178"/>
    </location>
</feature>
<gene>
    <name evidence="2" type="ordered locus">PMM1243</name>
</gene>
<dbReference type="STRING" id="59919.PMM1243"/>
<dbReference type="OrthoDB" id="3568407at2"/>
<dbReference type="RefSeq" id="WP_011132877.1">
    <property type="nucleotide sequence ID" value="NC_005072.1"/>
</dbReference>
<dbReference type="InterPro" id="IPR029063">
    <property type="entry name" value="SAM-dependent_MTases_sf"/>
</dbReference>
<evidence type="ECO:0000313" key="2">
    <source>
        <dbReference type="EMBL" id="CAE19702.1"/>
    </source>
</evidence>
<sequence>MKDVVNFYKDIPFNFTSDIDFYLKNIKNSNQVLEYKDLHKLLIKNKSLFKGKLIKDVIEFGCGTGWLTNSLMYYYNKNLTSVDFTEKAIEVAKNVSKKLNKSANFNHCNIFEYEDNNNYDLVISLGVLHHTFDCKKAFTKISKFVKPGGYLYVGLYHLYGRKPMLQFLQSYSNWHGEQSAYKLFKKMNKSMNDDSHSYSWFRDQVLHPHETQHTYEELLGWIKEINFKVVSTSINNYKDISNSKSSDLFDLEKSLESSSYEKNINKLEFSPGYFTVCAQKE</sequence>
<dbReference type="Proteomes" id="UP000001026">
    <property type="component" value="Chromosome"/>
</dbReference>
<dbReference type="eggNOG" id="COG2226">
    <property type="taxonomic scope" value="Bacteria"/>
</dbReference>
<dbReference type="EMBL" id="BX548174">
    <property type="protein sequence ID" value="CAE19702.1"/>
    <property type="molecule type" value="Genomic_DNA"/>
</dbReference>
<organism evidence="2 3">
    <name type="scientific">Prochlorococcus marinus subsp. pastoris (strain CCMP1986 / NIES-2087 / MED4)</name>
    <dbReference type="NCBI Taxonomy" id="59919"/>
    <lineage>
        <taxon>Bacteria</taxon>
        <taxon>Bacillati</taxon>
        <taxon>Cyanobacteriota</taxon>
        <taxon>Cyanophyceae</taxon>
        <taxon>Synechococcales</taxon>
        <taxon>Prochlorococcaceae</taxon>
        <taxon>Prochlorococcus</taxon>
    </lineage>
</organism>
<dbReference type="HOGENOM" id="CLU_1037180_0_0_3"/>
<dbReference type="KEGG" id="pmm:PMM1243"/>
<dbReference type="GO" id="GO:0032259">
    <property type="term" value="P:methylation"/>
    <property type="evidence" value="ECO:0007669"/>
    <property type="project" value="UniProtKB-KW"/>
</dbReference>
<protein>
    <submittedName>
        <fullName evidence="2">Possible methyltransferase</fullName>
    </submittedName>
</protein>
<dbReference type="Gene3D" id="3.40.50.150">
    <property type="entry name" value="Vaccinia Virus protein VP39"/>
    <property type="match status" value="1"/>
</dbReference>
<dbReference type="Pfam" id="PF13847">
    <property type="entry name" value="Methyltransf_31"/>
    <property type="match status" value="1"/>
</dbReference>
<accession>Q7V0L3</accession>
<dbReference type="PANTHER" id="PTHR43861">
    <property type="entry name" value="TRANS-ACONITATE 2-METHYLTRANSFERASE-RELATED"/>
    <property type="match status" value="1"/>
</dbReference>
<name>Q7V0L3_PROMP</name>
<keyword evidence="2" id="KW-0489">Methyltransferase</keyword>
<keyword evidence="2" id="KW-0808">Transferase</keyword>
<evidence type="ECO:0000313" key="3">
    <source>
        <dbReference type="Proteomes" id="UP000001026"/>
    </source>
</evidence>
<dbReference type="GO" id="GO:0008168">
    <property type="term" value="F:methyltransferase activity"/>
    <property type="evidence" value="ECO:0007669"/>
    <property type="project" value="UniProtKB-KW"/>
</dbReference>
<dbReference type="CDD" id="cd02440">
    <property type="entry name" value="AdoMet_MTases"/>
    <property type="match status" value="1"/>
</dbReference>
<evidence type="ECO:0000259" key="1">
    <source>
        <dbReference type="Pfam" id="PF13847"/>
    </source>
</evidence>
<reference evidence="2 3" key="1">
    <citation type="journal article" date="2003" name="Nature">
        <title>Genome divergence in two Prochlorococcus ecotypes reflects oceanic niche differentiation.</title>
        <authorList>
            <person name="Rocap G."/>
            <person name="Larimer F.W."/>
            <person name="Lamerdin J.E."/>
            <person name="Malfatti S."/>
            <person name="Chain P."/>
            <person name="Ahlgren N.A."/>
            <person name="Arellano A."/>
            <person name="Coleman M."/>
            <person name="Hauser L."/>
            <person name="Hess W.R."/>
            <person name="Johnson Z.I."/>
            <person name="Land M.L."/>
            <person name="Lindell D."/>
            <person name="Post A.F."/>
            <person name="Regala W."/>
            <person name="Shah M."/>
            <person name="Shaw S.L."/>
            <person name="Steglich C."/>
            <person name="Sullivan M.B."/>
            <person name="Ting C.S."/>
            <person name="Tolonen A."/>
            <person name="Webb E.A."/>
            <person name="Zinser E.R."/>
            <person name="Chisholm S.W."/>
        </authorList>
    </citation>
    <scope>NUCLEOTIDE SEQUENCE [LARGE SCALE GENOMIC DNA]</scope>
    <source>
        <strain evidence="3">CCMP1986 / NIES-2087 / MED4</strain>
    </source>
</reference>
<dbReference type="InterPro" id="IPR025714">
    <property type="entry name" value="Methyltranfer_dom"/>
</dbReference>
<dbReference type="SUPFAM" id="SSF53335">
    <property type="entry name" value="S-adenosyl-L-methionine-dependent methyltransferases"/>
    <property type="match status" value="1"/>
</dbReference>
<proteinExistence type="predicted"/>